<evidence type="ECO:0000313" key="1">
    <source>
        <dbReference type="EMBL" id="TBM41358.1"/>
    </source>
</evidence>
<accession>A0A7Z7YDN4</accession>
<proteinExistence type="predicted"/>
<evidence type="ECO:0000313" key="2">
    <source>
        <dbReference type="Proteomes" id="UP000294145"/>
    </source>
</evidence>
<gene>
    <name evidence="1" type="ORF">EYB64_12345</name>
</gene>
<dbReference type="EMBL" id="SISP01000020">
    <property type="protein sequence ID" value="TBM41358.1"/>
    <property type="molecule type" value="Genomic_DNA"/>
</dbReference>
<reference evidence="1 2" key="1">
    <citation type="submission" date="2019-02" db="EMBL/GenBank/DDBJ databases">
        <title>Genomic plasticity associated with the antimicrobial resistance in Vibrio cholerae.</title>
        <authorList>
            <person name="Verma J."/>
            <person name="Bag S."/>
            <person name="Saha B."/>
            <person name="Kumar P."/>
            <person name="Ghosh T.S."/>
            <person name="Dayal M."/>
            <person name="Senapati T."/>
            <person name="Mehra S."/>
            <person name="Dey P."/>
            <person name="Desigamani A."/>
            <person name="Kumar D."/>
            <person name="Rana P."/>
            <person name="Kumar B."/>
            <person name="Maiti T.K."/>
            <person name="Sharma N.C."/>
            <person name="Bhadra R.K."/>
            <person name="Mutreja A."/>
            <person name="Nair G.B."/>
            <person name="Ramamurthy T."/>
            <person name="Das B."/>
        </authorList>
    </citation>
    <scope>NUCLEOTIDE SEQUENCE [LARGE SCALE GENOMIC DNA]</scope>
    <source>
        <strain evidence="1 2">IDH06781</strain>
    </source>
</reference>
<name>A0A7Z7YDN4_VIBCL</name>
<sequence>MLNENYRNALNGLKAQGNASHLFDGCEAETQHIYRIIMTESIPVNELSEEMLEAFLSQEATGNADYSKQIDRDGLQYVDMEKNVEIYPCVGDSFLEPIPGQAHILTSSEAKTLMNQLIGMGRLSLITDTLQSLCQRKDGTKLQTALPLLSEVKECISSGLKLPHDLVEKINLWETQSCTVINFDFEEKK</sequence>
<dbReference type="AlphaFoldDB" id="A0A7Z7YDN4"/>
<protein>
    <submittedName>
        <fullName evidence="1">Uncharacterized protein</fullName>
    </submittedName>
</protein>
<dbReference type="Proteomes" id="UP000294145">
    <property type="component" value="Unassembled WGS sequence"/>
</dbReference>
<organism evidence="1 2">
    <name type="scientific">Vibrio cholerae</name>
    <dbReference type="NCBI Taxonomy" id="666"/>
    <lineage>
        <taxon>Bacteria</taxon>
        <taxon>Pseudomonadati</taxon>
        <taxon>Pseudomonadota</taxon>
        <taxon>Gammaproteobacteria</taxon>
        <taxon>Vibrionales</taxon>
        <taxon>Vibrionaceae</taxon>
        <taxon>Vibrio</taxon>
    </lineage>
</organism>
<comment type="caution">
    <text evidence="1">The sequence shown here is derived from an EMBL/GenBank/DDBJ whole genome shotgun (WGS) entry which is preliminary data.</text>
</comment>
<dbReference type="RefSeq" id="WP_154715448.1">
    <property type="nucleotide sequence ID" value="NZ_POTE01000085.1"/>
</dbReference>